<evidence type="ECO:0000256" key="1">
    <source>
        <dbReference type="SAM" id="MobiDB-lite"/>
    </source>
</evidence>
<dbReference type="RefSeq" id="XP_007411235.1">
    <property type="nucleotide sequence ID" value="XM_007411173.1"/>
</dbReference>
<dbReference type="OrthoDB" id="2587928at2759"/>
<dbReference type="VEuPathDB" id="FungiDB:MELLADRAFT_87967"/>
<dbReference type="GeneID" id="18934718"/>
<gene>
    <name evidence="3" type="ORF">MELLADRAFT_87967</name>
</gene>
<dbReference type="InterPro" id="IPR012334">
    <property type="entry name" value="Pectin_lyas_fold"/>
</dbReference>
<dbReference type="SUPFAM" id="SSF51110">
    <property type="entry name" value="alpha-D-mannose-specific plant lectins"/>
    <property type="match status" value="1"/>
</dbReference>
<dbReference type="InterPro" id="IPR011050">
    <property type="entry name" value="Pectin_lyase_fold/virulence"/>
</dbReference>
<organism evidence="4">
    <name type="scientific">Melampsora larici-populina (strain 98AG31 / pathotype 3-4-7)</name>
    <name type="common">Poplar leaf rust fungus</name>
    <dbReference type="NCBI Taxonomy" id="747676"/>
    <lineage>
        <taxon>Eukaryota</taxon>
        <taxon>Fungi</taxon>
        <taxon>Dikarya</taxon>
        <taxon>Basidiomycota</taxon>
        <taxon>Pucciniomycotina</taxon>
        <taxon>Pucciniomycetes</taxon>
        <taxon>Pucciniales</taxon>
        <taxon>Melampsoraceae</taxon>
        <taxon>Melampsora</taxon>
    </lineage>
</organism>
<dbReference type="InterPro" id="IPR001480">
    <property type="entry name" value="Bulb-type_lectin_dom"/>
</dbReference>
<dbReference type="InParanoid" id="F4RQK1"/>
<dbReference type="HOGENOM" id="CLU_413394_0_0_1"/>
<reference evidence="4" key="1">
    <citation type="journal article" date="2011" name="Proc. Natl. Acad. Sci. U.S.A.">
        <title>Obligate biotrophy features unraveled by the genomic analysis of rust fungi.</title>
        <authorList>
            <person name="Duplessis S."/>
            <person name="Cuomo C.A."/>
            <person name="Lin Y.-C."/>
            <person name="Aerts A."/>
            <person name="Tisserant E."/>
            <person name="Veneault-Fourrey C."/>
            <person name="Joly D.L."/>
            <person name="Hacquard S."/>
            <person name="Amselem J."/>
            <person name="Cantarel B.L."/>
            <person name="Chiu R."/>
            <person name="Coutinho P.M."/>
            <person name="Feau N."/>
            <person name="Field M."/>
            <person name="Frey P."/>
            <person name="Gelhaye E."/>
            <person name="Goldberg J."/>
            <person name="Grabherr M.G."/>
            <person name="Kodira C.D."/>
            <person name="Kohler A."/>
            <person name="Kuees U."/>
            <person name="Lindquist E.A."/>
            <person name="Lucas S.M."/>
            <person name="Mago R."/>
            <person name="Mauceli E."/>
            <person name="Morin E."/>
            <person name="Murat C."/>
            <person name="Pangilinan J.L."/>
            <person name="Park R."/>
            <person name="Pearson M."/>
            <person name="Quesneville H."/>
            <person name="Rouhier N."/>
            <person name="Sakthikumar S."/>
            <person name="Salamov A.A."/>
            <person name="Schmutz J."/>
            <person name="Selles B."/>
            <person name="Shapiro H."/>
            <person name="Tanguay P."/>
            <person name="Tuskan G.A."/>
            <person name="Henrissat B."/>
            <person name="Van de Peer Y."/>
            <person name="Rouze P."/>
            <person name="Ellis J.G."/>
            <person name="Dodds P.N."/>
            <person name="Schein J.E."/>
            <person name="Zhong S."/>
            <person name="Hamelin R.C."/>
            <person name="Grigoriev I.V."/>
            <person name="Szabo L.J."/>
            <person name="Martin F."/>
        </authorList>
    </citation>
    <scope>NUCLEOTIDE SEQUENCE [LARGE SCALE GENOMIC DNA]</scope>
    <source>
        <strain evidence="4">98AG31 / pathotype 3-4-7</strain>
    </source>
</reference>
<dbReference type="KEGG" id="mlr:MELLADRAFT_87967"/>
<evidence type="ECO:0000259" key="2">
    <source>
        <dbReference type="PROSITE" id="PS50927"/>
    </source>
</evidence>
<accession>F4RQK1</accession>
<evidence type="ECO:0000313" key="4">
    <source>
        <dbReference type="Proteomes" id="UP000001072"/>
    </source>
</evidence>
<dbReference type="PROSITE" id="PS50927">
    <property type="entry name" value="BULB_LECTIN"/>
    <property type="match status" value="1"/>
</dbReference>
<dbReference type="eggNOG" id="ENOG502RZND">
    <property type="taxonomic scope" value="Eukaryota"/>
</dbReference>
<protein>
    <recommendedName>
        <fullName evidence="2">Bulb-type lectin domain-containing protein</fullName>
    </recommendedName>
</protein>
<dbReference type="EMBL" id="GL883113">
    <property type="protein sequence ID" value="EGG05313.1"/>
    <property type="molecule type" value="Genomic_DNA"/>
</dbReference>
<feature type="compositionally biased region" description="Pro residues" evidence="1">
    <location>
        <begin position="554"/>
        <end position="563"/>
    </location>
</feature>
<keyword evidence="4" id="KW-1185">Reference proteome</keyword>
<name>F4RQK1_MELLP</name>
<feature type="domain" description="Bulb-type lectin" evidence="2">
    <location>
        <begin position="403"/>
        <end position="525"/>
    </location>
</feature>
<dbReference type="SUPFAM" id="SSF51126">
    <property type="entry name" value="Pectin lyase-like"/>
    <property type="match status" value="1"/>
</dbReference>
<dbReference type="STRING" id="747676.F4RQK1"/>
<dbReference type="Proteomes" id="UP000001072">
    <property type="component" value="Unassembled WGS sequence"/>
</dbReference>
<evidence type="ECO:0000313" key="3">
    <source>
        <dbReference type="EMBL" id="EGG05313.1"/>
    </source>
</evidence>
<dbReference type="InterPro" id="IPR036426">
    <property type="entry name" value="Bulb-type_lectin_dom_sf"/>
</dbReference>
<sequence>MCEQIRTVVSLKGIQGVSQVVIRDLCPYPVILEPQMYTLNLKYPKGLHPHDLPPEFLNRPAAYLTQLFEEGGPGTIIQLAQSSIWELETLIKISTNRSELSTFGYPIDPSLQAQLHTIQDPTAISFYETHYVKISHLTVDGRRPDKGWVENGTALIVCGGRQAKDPVIQYCTLKHPRGWSCLHLFNMCSGGRVIGNKIGPAGSPAPNGPWADGLSIACRNGLIANNEIVDATDGAIVLFCAPGTICTGNTIIARTQNLLGAINMVDAGPYEMDYTDTRVFGNIIKSEGAHIKLGIGIGPLAWAPGPEQHNFGGQVHDNIFGPGRFGYAIGIAGAKHFSVQGNSIAAGTEFTGDMTCMPEPLNAPPMAFLANSNPDLVVDCDLQSNFKRGRACWLIGIEDGPLRKLRYDSDQLHLQSNSIDQSQIVLDKITLKLQDDGLLVAVCNTTQSILWNSGSSGASGGASLTLSSDGRLTIRENVSGRLIWNPTDYLDVKVEMGRASLTLADQSPYLVLWTEDNCVAWASEYVFQKGSFELVAGQYICIPPHQPRRVGPVTGPPPIPPRPQYGDSQPPIIPPRPSQPTYLYLDPDTSNLVLHQGRLPDQPHGSVIWASEFFSKFNRQVKSMDRANCQTRCCFQGGDGNLVIYGNPDDSKPEERTALWASGTESLWIRLDQHLLQQQHPPSLSFHDHTMELVRKIP</sequence>
<feature type="region of interest" description="Disordered" evidence="1">
    <location>
        <begin position="551"/>
        <end position="573"/>
    </location>
</feature>
<dbReference type="AlphaFoldDB" id="F4RQK1"/>
<proteinExistence type="predicted"/>
<dbReference type="Gene3D" id="2.160.20.10">
    <property type="entry name" value="Single-stranded right-handed beta-helix, Pectin lyase-like"/>
    <property type="match status" value="1"/>
</dbReference>
<dbReference type="Gene3D" id="2.90.10.10">
    <property type="entry name" value="Bulb-type lectin domain"/>
    <property type="match status" value="2"/>
</dbReference>